<dbReference type="PANTHER" id="PTHR43394">
    <property type="entry name" value="ATP-DEPENDENT PERMEASE MDL1, MITOCHONDRIAL"/>
    <property type="match status" value="1"/>
</dbReference>
<dbReference type="InterPro" id="IPR039421">
    <property type="entry name" value="Type_1_exporter"/>
</dbReference>
<keyword evidence="8 18" id="KW-0067">ATP-binding</keyword>
<evidence type="ECO:0000256" key="11">
    <source>
        <dbReference type="ARBA" id="ARBA00022989"/>
    </source>
</evidence>
<dbReference type="InterPro" id="IPR003593">
    <property type="entry name" value="AAA+_ATPase"/>
</dbReference>
<evidence type="ECO:0000256" key="3">
    <source>
        <dbReference type="ARBA" id="ARBA00022448"/>
    </source>
</evidence>
<organism evidence="18">
    <name type="scientific">Magallana gigas</name>
    <name type="common">Pacific oyster</name>
    <name type="synonym">Crassostrea gigas</name>
    <dbReference type="NCBI Taxonomy" id="29159"/>
    <lineage>
        <taxon>Eukaryota</taxon>
        <taxon>Metazoa</taxon>
        <taxon>Spiralia</taxon>
        <taxon>Lophotrochozoa</taxon>
        <taxon>Mollusca</taxon>
        <taxon>Bivalvia</taxon>
        <taxon>Autobranchia</taxon>
        <taxon>Pteriomorphia</taxon>
        <taxon>Ostreida</taxon>
        <taxon>Ostreoidea</taxon>
        <taxon>Ostreidae</taxon>
        <taxon>Magallana</taxon>
    </lineage>
</organism>
<accession>K1PYF9</accession>
<dbReference type="GO" id="GO:0090374">
    <property type="term" value="P:oligopeptide export from mitochondrion"/>
    <property type="evidence" value="ECO:0007669"/>
    <property type="project" value="TreeGrafter"/>
</dbReference>
<keyword evidence="3" id="KW-0813">Transport</keyword>
<evidence type="ECO:0000256" key="1">
    <source>
        <dbReference type="ARBA" id="ARBA00004448"/>
    </source>
</evidence>
<dbReference type="CDD" id="cd18574">
    <property type="entry name" value="ABC_6TM_ABCB8_like"/>
    <property type="match status" value="1"/>
</dbReference>
<keyword evidence="7" id="KW-0999">Mitochondrion inner membrane</keyword>
<dbReference type="PANTHER" id="PTHR43394:SF17">
    <property type="entry name" value="MITOCHONDRIAL POTASSIUM CHANNEL ATP-BINDING SUBUNIT"/>
    <property type="match status" value="1"/>
</dbReference>
<evidence type="ECO:0000256" key="13">
    <source>
        <dbReference type="ARBA" id="ARBA00023128"/>
    </source>
</evidence>
<dbReference type="SMART" id="SM00382">
    <property type="entry name" value="AAA"/>
    <property type="match status" value="1"/>
</dbReference>
<evidence type="ECO:0000313" key="18">
    <source>
        <dbReference type="EMBL" id="EKC24099.1"/>
    </source>
</evidence>
<evidence type="ECO:0000256" key="6">
    <source>
        <dbReference type="ARBA" id="ARBA00022741"/>
    </source>
</evidence>
<protein>
    <recommendedName>
        <fullName evidence="15">Mitochondrial potassium channel ATP-binding subunit</fullName>
    </recommendedName>
    <alternativeName>
        <fullName evidence="17">ATP-binding cassette sub-family B member 8, mitochondrial</fullName>
    </alternativeName>
    <alternativeName>
        <fullName evidence="16">Mitochondrial sulfonylurea-receptor</fullName>
    </alternativeName>
</protein>
<dbReference type="SUPFAM" id="SSF90123">
    <property type="entry name" value="ABC transporter transmembrane region"/>
    <property type="match status" value="1"/>
</dbReference>
<evidence type="ECO:0000256" key="8">
    <source>
        <dbReference type="ARBA" id="ARBA00022840"/>
    </source>
</evidence>
<dbReference type="GO" id="GO:0015421">
    <property type="term" value="F:ABC-type oligopeptide transporter activity"/>
    <property type="evidence" value="ECO:0007669"/>
    <property type="project" value="TreeGrafter"/>
</dbReference>
<evidence type="ECO:0000256" key="4">
    <source>
        <dbReference type="ARBA" id="ARBA00022538"/>
    </source>
</evidence>
<dbReference type="SUPFAM" id="SSF52540">
    <property type="entry name" value="P-loop containing nucleoside triphosphate hydrolases"/>
    <property type="match status" value="1"/>
</dbReference>
<keyword evidence="5" id="KW-0812">Transmembrane</keyword>
<dbReference type="GO" id="GO:0005743">
    <property type="term" value="C:mitochondrial inner membrane"/>
    <property type="evidence" value="ECO:0007669"/>
    <property type="project" value="UniProtKB-SubCell"/>
</dbReference>
<dbReference type="FunFam" id="3.40.50.300:FF:000403">
    <property type="entry name" value="ATP-binding cassette sub-family B member 8, mitochondrial"/>
    <property type="match status" value="1"/>
</dbReference>
<dbReference type="HOGENOM" id="CLU_000604_84_3_1"/>
<evidence type="ECO:0000256" key="12">
    <source>
        <dbReference type="ARBA" id="ARBA00023065"/>
    </source>
</evidence>
<dbReference type="InterPro" id="IPR036640">
    <property type="entry name" value="ABC1_TM_sf"/>
</dbReference>
<keyword evidence="13" id="KW-0496">Mitochondrion</keyword>
<evidence type="ECO:0000256" key="14">
    <source>
        <dbReference type="ARBA" id="ARBA00023136"/>
    </source>
</evidence>
<evidence type="ECO:0000256" key="15">
    <source>
        <dbReference type="ARBA" id="ARBA00040439"/>
    </source>
</evidence>
<dbReference type="InterPro" id="IPR017871">
    <property type="entry name" value="ABC_transporter-like_CS"/>
</dbReference>
<evidence type="ECO:0000256" key="16">
    <source>
        <dbReference type="ARBA" id="ARBA00041416"/>
    </source>
</evidence>
<keyword evidence="4" id="KW-0633">Potassium transport</keyword>
<dbReference type="Gene3D" id="1.20.1560.10">
    <property type="entry name" value="ABC transporter type 1, transmembrane domain"/>
    <property type="match status" value="1"/>
</dbReference>
<evidence type="ECO:0000256" key="10">
    <source>
        <dbReference type="ARBA" id="ARBA00022958"/>
    </source>
</evidence>
<reference evidence="18" key="1">
    <citation type="journal article" date="2012" name="Nature">
        <title>The oyster genome reveals stress adaptation and complexity of shell formation.</title>
        <authorList>
            <person name="Zhang G."/>
            <person name="Fang X."/>
            <person name="Guo X."/>
            <person name="Li L."/>
            <person name="Luo R."/>
            <person name="Xu F."/>
            <person name="Yang P."/>
            <person name="Zhang L."/>
            <person name="Wang X."/>
            <person name="Qi H."/>
            <person name="Xiong Z."/>
            <person name="Que H."/>
            <person name="Xie Y."/>
            <person name="Holland P.W."/>
            <person name="Paps J."/>
            <person name="Zhu Y."/>
            <person name="Wu F."/>
            <person name="Chen Y."/>
            <person name="Wang J."/>
            <person name="Peng C."/>
            <person name="Meng J."/>
            <person name="Yang L."/>
            <person name="Liu J."/>
            <person name="Wen B."/>
            <person name="Zhang N."/>
            <person name="Huang Z."/>
            <person name="Zhu Q."/>
            <person name="Feng Y."/>
            <person name="Mount A."/>
            <person name="Hedgecock D."/>
            <person name="Xu Z."/>
            <person name="Liu Y."/>
            <person name="Domazet-Loso T."/>
            <person name="Du Y."/>
            <person name="Sun X."/>
            <person name="Zhang S."/>
            <person name="Liu B."/>
            <person name="Cheng P."/>
            <person name="Jiang X."/>
            <person name="Li J."/>
            <person name="Fan D."/>
            <person name="Wang W."/>
            <person name="Fu W."/>
            <person name="Wang T."/>
            <person name="Wang B."/>
            <person name="Zhang J."/>
            <person name="Peng Z."/>
            <person name="Li Y."/>
            <person name="Li N."/>
            <person name="Wang J."/>
            <person name="Chen M."/>
            <person name="He Y."/>
            <person name="Tan F."/>
            <person name="Song X."/>
            <person name="Zheng Q."/>
            <person name="Huang R."/>
            <person name="Yang H."/>
            <person name="Du X."/>
            <person name="Chen L."/>
            <person name="Yang M."/>
            <person name="Gaffney P.M."/>
            <person name="Wang S."/>
            <person name="Luo L."/>
            <person name="She Z."/>
            <person name="Ming Y."/>
            <person name="Huang W."/>
            <person name="Zhang S."/>
            <person name="Huang B."/>
            <person name="Zhang Y."/>
            <person name="Qu T."/>
            <person name="Ni P."/>
            <person name="Miao G."/>
            <person name="Wang J."/>
            <person name="Wang Q."/>
            <person name="Steinberg C.E."/>
            <person name="Wang H."/>
            <person name="Li N."/>
            <person name="Qian L."/>
            <person name="Zhang G."/>
            <person name="Li Y."/>
            <person name="Yang H."/>
            <person name="Liu X."/>
            <person name="Wang J."/>
            <person name="Yin Y."/>
            <person name="Wang J."/>
        </authorList>
    </citation>
    <scope>NUCLEOTIDE SEQUENCE [LARGE SCALE GENOMIC DNA]</scope>
    <source>
        <strain evidence="18">05x7-T-G4-1.051#20</strain>
    </source>
</reference>
<keyword evidence="6" id="KW-0547">Nucleotide-binding</keyword>
<keyword evidence="11" id="KW-1133">Transmembrane helix</keyword>
<evidence type="ECO:0000256" key="5">
    <source>
        <dbReference type="ARBA" id="ARBA00022692"/>
    </source>
</evidence>
<keyword evidence="9" id="KW-0809">Transit peptide</keyword>
<proteinExistence type="inferred from homology"/>
<dbReference type="Pfam" id="PF00664">
    <property type="entry name" value="ABC_membrane"/>
    <property type="match status" value="1"/>
</dbReference>
<dbReference type="GO" id="GO:0005524">
    <property type="term" value="F:ATP binding"/>
    <property type="evidence" value="ECO:0007669"/>
    <property type="project" value="UniProtKB-KW"/>
</dbReference>
<dbReference type="PROSITE" id="PS00211">
    <property type="entry name" value="ABC_TRANSPORTER_1"/>
    <property type="match status" value="1"/>
</dbReference>
<dbReference type="FunCoup" id="K1PYF9">
    <property type="interactions" value="96"/>
</dbReference>
<keyword evidence="10" id="KW-0630">Potassium</keyword>
<comment type="similarity">
    <text evidence="2">Belongs to the ABC transporter superfamily. ABCB family. Multidrug resistance exporter (TC 3.A.1.201) subfamily.</text>
</comment>
<evidence type="ECO:0000256" key="2">
    <source>
        <dbReference type="ARBA" id="ARBA00007577"/>
    </source>
</evidence>
<dbReference type="GO" id="GO:0006813">
    <property type="term" value="P:potassium ion transport"/>
    <property type="evidence" value="ECO:0007669"/>
    <property type="project" value="UniProtKB-KW"/>
</dbReference>
<dbReference type="CDD" id="cd03249">
    <property type="entry name" value="ABC_MTABC3_MDL1_MDL2"/>
    <property type="match status" value="1"/>
</dbReference>
<dbReference type="InterPro" id="IPR003439">
    <property type="entry name" value="ABC_transporter-like_ATP-bd"/>
</dbReference>
<dbReference type="FunFam" id="1.20.1560.10:FF:000016">
    <property type="entry name" value="ATP-binding cassette sub-family B member 8, mitochondrial"/>
    <property type="match status" value="1"/>
</dbReference>
<dbReference type="InterPro" id="IPR027417">
    <property type="entry name" value="P-loop_NTPase"/>
</dbReference>
<keyword evidence="12" id="KW-0406">Ion transport</keyword>
<dbReference type="Pfam" id="PF00005">
    <property type="entry name" value="ABC_tran"/>
    <property type="match status" value="1"/>
</dbReference>
<evidence type="ECO:0000256" key="17">
    <source>
        <dbReference type="ARBA" id="ARBA00042968"/>
    </source>
</evidence>
<sequence length="700" mass="76608">MGKILSLCKYLHQVQLSSLKIHPSWTQKTGTFLNSIKLKWSPKHGQCIKYALSLPIGYGLITFKLNPKTALCAPKVKHSRLVKDDGGGGSNTKFDWKQFFQMLVPEMWYLLAAVIGWDDPPMHRCITAAVAAALVNIKIPLLLGDMVNVVSNMTKEATSDFINNLRIPAIKLMMFYSLQGLLTFIYISLLSTVGENVAAQMRIKLFDSLLRQDVEFFDTHKTGELVDRLTSDIQDFKSSFKLCISQGLRAVTQTIGCVFTLYAISPKLTVLMVTVIPAVIGVGTMMGSGLRALSKAAQDQVAKSTAVADEALGNVRTVRAFAMETKENEIFSQQVELSKKMNINLGLGIGAFQGLSNVALNGIVLGTLFAGGYLMSGGEITAGDLMSFLVASQTIERSLAQMSFLFGNVVKGMSAGARAFEFINNEPKIPIKGGKIIPYYAMYGDVEFEHVNFSYPTRAGQKVLKDFSLKVPRGTVVALVGLSGGGKSTVAALLERFYDIDEGKISIDGVSLKELDPTWLRGKAIGFINQEPVLFATSVMENIRYGRPDATDVEVIEAASMANADGFIRSFPEGYDTVLGERGVTVSGGQKQRIAIARALIKNPSILVLDEATSALDAESEQIVQAALDNVVKGRTVLIIAHRLSTIRDADIIAVVSNGQIVEQGSHDELRKKKGLYWELIRKQELEEEIQTHQWGRPEF</sequence>
<gene>
    <name evidence="18" type="ORF">CGI_10015190</name>
</gene>
<keyword evidence="14" id="KW-0472">Membrane</keyword>
<dbReference type="PROSITE" id="PS50929">
    <property type="entry name" value="ABC_TM1F"/>
    <property type="match status" value="1"/>
</dbReference>
<dbReference type="GO" id="GO:0016887">
    <property type="term" value="F:ATP hydrolysis activity"/>
    <property type="evidence" value="ECO:0007669"/>
    <property type="project" value="InterPro"/>
</dbReference>
<dbReference type="EMBL" id="JH817517">
    <property type="protein sequence ID" value="EKC24099.1"/>
    <property type="molecule type" value="Genomic_DNA"/>
</dbReference>
<dbReference type="InParanoid" id="K1PYF9"/>
<dbReference type="AlphaFoldDB" id="K1PYF9"/>
<evidence type="ECO:0000256" key="9">
    <source>
        <dbReference type="ARBA" id="ARBA00022946"/>
    </source>
</evidence>
<comment type="subcellular location">
    <subcellularLocation>
        <location evidence="1">Mitochondrion inner membrane</location>
        <topology evidence="1">Multi-pass membrane protein</topology>
    </subcellularLocation>
</comment>
<dbReference type="Gene3D" id="3.40.50.300">
    <property type="entry name" value="P-loop containing nucleotide triphosphate hydrolases"/>
    <property type="match status" value="1"/>
</dbReference>
<name>K1PYF9_MAGGI</name>
<evidence type="ECO:0000256" key="7">
    <source>
        <dbReference type="ARBA" id="ARBA00022792"/>
    </source>
</evidence>
<dbReference type="PROSITE" id="PS50893">
    <property type="entry name" value="ABC_TRANSPORTER_2"/>
    <property type="match status" value="1"/>
</dbReference>
<dbReference type="InterPro" id="IPR011527">
    <property type="entry name" value="ABC1_TM_dom"/>
</dbReference>